<reference evidence="2 3" key="1">
    <citation type="submission" date="2018-05" db="EMBL/GenBank/DDBJ databases">
        <title>Complete genome sequence of Arcticibacterium luteifluviistationis SM1504T, a cytophagaceae bacterium isolated from Arctic surface seawater.</title>
        <authorList>
            <person name="Li Y."/>
            <person name="Qin Q.-L."/>
        </authorList>
    </citation>
    <scope>NUCLEOTIDE SEQUENCE [LARGE SCALE GENOMIC DNA]</scope>
    <source>
        <strain evidence="2 3">SM1504</strain>
    </source>
</reference>
<gene>
    <name evidence="2" type="ORF">DJ013_20075</name>
</gene>
<proteinExistence type="predicted"/>
<dbReference type="Gene3D" id="2.40.50.1020">
    <property type="entry name" value="LytTr DNA-binding domain"/>
    <property type="match status" value="1"/>
</dbReference>
<dbReference type="PROSITE" id="PS50930">
    <property type="entry name" value="HTH_LYTTR"/>
    <property type="match status" value="1"/>
</dbReference>
<dbReference type="KEGG" id="als:DJ013_20075"/>
<dbReference type="OrthoDB" id="1116942at2"/>
<dbReference type="GO" id="GO:0003677">
    <property type="term" value="F:DNA binding"/>
    <property type="evidence" value="ECO:0007669"/>
    <property type="project" value="InterPro"/>
</dbReference>
<dbReference type="Proteomes" id="UP000249873">
    <property type="component" value="Chromosome"/>
</dbReference>
<feature type="domain" description="HTH LytTR-type" evidence="1">
    <location>
        <begin position="1"/>
        <end position="109"/>
    </location>
</feature>
<dbReference type="SMART" id="SM00850">
    <property type="entry name" value="LytTR"/>
    <property type="match status" value="1"/>
</dbReference>
<dbReference type="InterPro" id="IPR007492">
    <property type="entry name" value="LytTR_DNA-bd_dom"/>
</dbReference>
<name>A0A2Z4GH30_9BACT</name>
<organism evidence="2 3">
    <name type="scientific">Arcticibacterium luteifluviistationis</name>
    <dbReference type="NCBI Taxonomy" id="1784714"/>
    <lineage>
        <taxon>Bacteria</taxon>
        <taxon>Pseudomonadati</taxon>
        <taxon>Bacteroidota</taxon>
        <taxon>Cytophagia</taxon>
        <taxon>Cytophagales</taxon>
        <taxon>Leadbetterellaceae</taxon>
        <taxon>Arcticibacterium</taxon>
    </lineage>
</organism>
<dbReference type="Pfam" id="PF04397">
    <property type="entry name" value="LytTR"/>
    <property type="match status" value="1"/>
</dbReference>
<dbReference type="EMBL" id="CP029480">
    <property type="protein sequence ID" value="AWW00346.1"/>
    <property type="molecule type" value="Genomic_DNA"/>
</dbReference>
<evidence type="ECO:0000259" key="1">
    <source>
        <dbReference type="PROSITE" id="PS50930"/>
    </source>
</evidence>
<dbReference type="AlphaFoldDB" id="A0A2Z4GH30"/>
<sequence>MKANIHLGARTSASSHEIIKLEAQDNYTLVHFIDGRKLLSSTTLGTLEKRLQPFRFFRTNRSTVINLDYLDFFTVHYFTGNTLKTSKKNPKDIYLSRRREAAFAACVNA</sequence>
<evidence type="ECO:0000313" key="2">
    <source>
        <dbReference type="EMBL" id="AWW00346.1"/>
    </source>
</evidence>
<evidence type="ECO:0000313" key="3">
    <source>
        <dbReference type="Proteomes" id="UP000249873"/>
    </source>
</evidence>
<dbReference type="RefSeq" id="WP_111373712.1">
    <property type="nucleotide sequence ID" value="NZ_CP029480.1"/>
</dbReference>
<keyword evidence="3" id="KW-1185">Reference proteome</keyword>
<accession>A0A2Z4GH30</accession>
<protein>
    <recommendedName>
        <fullName evidence="1">HTH LytTR-type domain-containing protein</fullName>
    </recommendedName>
</protein>